<accession>G0TUD9</accession>
<protein>
    <submittedName>
        <fullName evidence="2">Uncharacterized protein</fullName>
    </submittedName>
</protein>
<name>G0TUD9_TRYVY</name>
<organism evidence="2">
    <name type="scientific">Trypanosoma vivax (strain Y486)</name>
    <dbReference type="NCBI Taxonomy" id="1055687"/>
    <lineage>
        <taxon>Eukaryota</taxon>
        <taxon>Discoba</taxon>
        <taxon>Euglenozoa</taxon>
        <taxon>Kinetoplastea</taxon>
        <taxon>Metakinetoplastina</taxon>
        <taxon>Trypanosomatida</taxon>
        <taxon>Trypanosomatidae</taxon>
        <taxon>Trypanosoma</taxon>
        <taxon>Duttonella</taxon>
    </lineage>
</organism>
<evidence type="ECO:0000256" key="1">
    <source>
        <dbReference type="SAM" id="MobiDB-lite"/>
    </source>
</evidence>
<reference evidence="2" key="1">
    <citation type="journal article" date="2012" name="Proc. Natl. Acad. Sci. U.S.A.">
        <title>Antigenic diversity is generated by distinct evolutionary mechanisms in African trypanosome species.</title>
        <authorList>
            <person name="Jackson A.P."/>
            <person name="Berry A."/>
            <person name="Aslett M."/>
            <person name="Allison H.C."/>
            <person name="Burton P."/>
            <person name="Vavrova-Anderson J."/>
            <person name="Brown R."/>
            <person name="Browne H."/>
            <person name="Corton N."/>
            <person name="Hauser H."/>
            <person name="Gamble J."/>
            <person name="Gilderthorp R."/>
            <person name="Marcello L."/>
            <person name="McQuillan J."/>
            <person name="Otto T.D."/>
            <person name="Quail M.A."/>
            <person name="Sanders M.J."/>
            <person name="van Tonder A."/>
            <person name="Ginger M.L."/>
            <person name="Field M.C."/>
            <person name="Barry J.D."/>
            <person name="Hertz-Fowler C."/>
            <person name="Berriman M."/>
        </authorList>
    </citation>
    <scope>NUCLEOTIDE SEQUENCE</scope>
    <source>
        <strain evidence="2">Y486</strain>
    </source>
</reference>
<evidence type="ECO:0000313" key="2">
    <source>
        <dbReference type="EMBL" id="CCC47573.1"/>
    </source>
</evidence>
<dbReference type="AlphaFoldDB" id="G0TUD9"/>
<feature type="compositionally biased region" description="Low complexity" evidence="1">
    <location>
        <begin position="92"/>
        <end position="118"/>
    </location>
</feature>
<proteinExistence type="predicted"/>
<dbReference type="EMBL" id="HE573020">
    <property type="protein sequence ID" value="CCC47573.1"/>
    <property type="molecule type" value="Genomic_DNA"/>
</dbReference>
<feature type="region of interest" description="Disordered" evidence="1">
    <location>
        <begin position="92"/>
        <end position="125"/>
    </location>
</feature>
<gene>
    <name evidence="2" type="ORF">TVY486_0402390</name>
</gene>
<dbReference type="OMA" id="HAWKTMV"/>
<sequence>MPEALERLRFLALSVSVHADALQCLVDDTRRALSQMTRDNERLEALEAQLCFLLPKQQRIHKMLEVVNRAKRERSLENIAVSSACTKVSGASRRVSGAGSHRTKSVSVPLSRSSASVVGDGDRSTAQGSRDVLHFASSALDEDSIPKLRSRKSCADSADVLVSPVESVRCERASNEEKIMSEERCTIDDEVARLKAEITRVEGLSVEAKLRELETLKRRAREVDVDALVKHYVRSFRFSEDVENLWSGDSALDRTNIDLFVDSACQRFSRRYEDAFAAMSEFPLSMECAPSQVYGSMLYADALTSSRNYDAAAVQALQDSDRNFLVNFYRGMQRLATVCSICQEREHNTVLGPEEFVFLPSDWPTSQLLLPPGDVHLPPARHIYTPRFSFEDAREMKALQSLRVDVQREAIEAFAQVPEILNDFELRYSKASVEEHRNELDMVMAQIRLLGGGGANDNWTTIAHVE</sequence>
<dbReference type="VEuPathDB" id="TriTrypDB:TvY486_0402390"/>